<name>A0A1C9W2X0_9GAMM</name>
<protein>
    <recommendedName>
        <fullName evidence="8">Rod shape-determining protein MreD</fullName>
    </recommendedName>
</protein>
<evidence type="ECO:0000256" key="3">
    <source>
        <dbReference type="ARBA" id="ARBA00022475"/>
    </source>
</evidence>
<reference evidence="11" key="1">
    <citation type="submission" date="2016-01" db="EMBL/GenBank/DDBJ databases">
        <title>Complete genome sequence of Microbulbifer sp. CCB-MM1, a halophile isolated from Matang Mangrove Forest, Perak.</title>
        <authorList>
            <person name="Moh T.H."/>
            <person name="Dinesh B."/>
            <person name="Lau N.-S."/>
            <person name="Go F."/>
            <person name="Alexander Chong S.-C."/>
        </authorList>
    </citation>
    <scope>NUCLEOTIDE SEQUENCE [LARGE SCALE GENOMIC DNA]</scope>
    <source>
        <strain evidence="11">CCB-MM1</strain>
    </source>
</reference>
<dbReference type="PIRSF" id="PIRSF018472">
    <property type="entry name" value="MreD_proteobac"/>
    <property type="match status" value="1"/>
</dbReference>
<comment type="subcellular location">
    <subcellularLocation>
        <location evidence="8">Cell inner membrane</location>
    </subcellularLocation>
    <subcellularLocation>
        <location evidence="1">Cell membrane</location>
        <topology evidence="1">Multi-pass membrane protein</topology>
    </subcellularLocation>
</comment>
<evidence type="ECO:0000256" key="1">
    <source>
        <dbReference type="ARBA" id="ARBA00004651"/>
    </source>
</evidence>
<keyword evidence="11" id="KW-1185">Reference proteome</keyword>
<accession>A0A1C9W2X0</accession>
<evidence type="ECO:0000256" key="2">
    <source>
        <dbReference type="ARBA" id="ARBA00007776"/>
    </source>
</evidence>
<keyword evidence="8" id="KW-0997">Cell inner membrane</keyword>
<feature type="transmembrane region" description="Helical" evidence="9">
    <location>
        <begin position="101"/>
        <end position="119"/>
    </location>
</feature>
<dbReference type="STRING" id="1769779.AUP74_00016"/>
<dbReference type="GO" id="GO:0005886">
    <property type="term" value="C:plasma membrane"/>
    <property type="evidence" value="ECO:0007669"/>
    <property type="project" value="UniProtKB-SubCell"/>
</dbReference>
<dbReference type="Proteomes" id="UP000095672">
    <property type="component" value="Chromosome"/>
</dbReference>
<comment type="function">
    <text evidence="8">Involved in formation of the rod shape of the cell. May also contribute to regulation of formation of penicillin-binding proteins.</text>
</comment>
<comment type="similarity">
    <text evidence="2 8">Belongs to the MreD family.</text>
</comment>
<dbReference type="NCBIfam" id="TIGR03426">
    <property type="entry name" value="shape_MreD"/>
    <property type="match status" value="1"/>
</dbReference>
<sequence length="159" mass="17716">MGANNRWFIVATVVIALLLAVMPLPQAWLWFRPSFTALLVIFWINRMPQSVGVGFAWLVGLAEDLVTGAALGTHALALAVLAYFSLLTYQRTRAFNPAQQLLWVFVLVGIQQVVGNWVHNLAGKPVPGLMFLWPALTTALLWPLITPWLDRMAGRLLVR</sequence>
<dbReference type="InterPro" id="IPR026034">
    <property type="entry name" value="MreD_proteobac"/>
</dbReference>
<dbReference type="AlphaFoldDB" id="A0A1C9W2X0"/>
<dbReference type="EMBL" id="CP014143">
    <property type="protein sequence ID" value="AOS95496.1"/>
    <property type="molecule type" value="Genomic_DNA"/>
</dbReference>
<feature type="transmembrane region" description="Helical" evidence="9">
    <location>
        <begin position="65"/>
        <end position="89"/>
    </location>
</feature>
<dbReference type="PANTHER" id="PTHR37484">
    <property type="entry name" value="ROD SHAPE-DETERMINING PROTEIN MRED"/>
    <property type="match status" value="1"/>
</dbReference>
<feature type="transmembrane region" description="Helical" evidence="9">
    <location>
        <begin position="6"/>
        <end position="24"/>
    </location>
</feature>
<dbReference type="RefSeq" id="WP_069945773.1">
    <property type="nucleotide sequence ID" value="NZ_CP014143.1"/>
</dbReference>
<proteinExistence type="inferred from homology"/>
<feature type="transmembrane region" description="Helical" evidence="9">
    <location>
        <begin position="131"/>
        <end position="149"/>
    </location>
</feature>
<evidence type="ECO:0000256" key="5">
    <source>
        <dbReference type="ARBA" id="ARBA00022960"/>
    </source>
</evidence>
<evidence type="ECO:0000313" key="10">
    <source>
        <dbReference type="EMBL" id="AOS95496.1"/>
    </source>
</evidence>
<gene>
    <name evidence="10" type="primary">mreD</name>
    <name evidence="10" type="ORF">AUP74_00016</name>
</gene>
<keyword evidence="3 8" id="KW-1003">Cell membrane</keyword>
<evidence type="ECO:0000256" key="9">
    <source>
        <dbReference type="SAM" id="Phobius"/>
    </source>
</evidence>
<evidence type="ECO:0000313" key="11">
    <source>
        <dbReference type="Proteomes" id="UP000095672"/>
    </source>
</evidence>
<evidence type="ECO:0000256" key="7">
    <source>
        <dbReference type="ARBA" id="ARBA00023136"/>
    </source>
</evidence>
<dbReference type="InterPro" id="IPR007227">
    <property type="entry name" value="Cell_shape_determining_MreD"/>
</dbReference>
<dbReference type="OrthoDB" id="6647425at2"/>
<keyword evidence="7 8" id="KW-0472">Membrane</keyword>
<keyword evidence="5 8" id="KW-0133">Cell shape</keyword>
<evidence type="ECO:0000256" key="6">
    <source>
        <dbReference type="ARBA" id="ARBA00022989"/>
    </source>
</evidence>
<dbReference type="PANTHER" id="PTHR37484:SF1">
    <property type="entry name" value="ROD SHAPE-DETERMINING PROTEIN MRED"/>
    <property type="match status" value="1"/>
</dbReference>
<keyword evidence="6 9" id="KW-1133">Transmembrane helix</keyword>
<evidence type="ECO:0000256" key="4">
    <source>
        <dbReference type="ARBA" id="ARBA00022692"/>
    </source>
</evidence>
<keyword evidence="4 9" id="KW-0812">Transmembrane</keyword>
<dbReference type="GO" id="GO:0008360">
    <property type="term" value="P:regulation of cell shape"/>
    <property type="evidence" value="ECO:0007669"/>
    <property type="project" value="UniProtKB-UniRule"/>
</dbReference>
<dbReference type="PATRIC" id="fig|1769779.3.peg.16"/>
<organism evidence="10 11">
    <name type="scientific">Microbulbifer aggregans</name>
    <dbReference type="NCBI Taxonomy" id="1769779"/>
    <lineage>
        <taxon>Bacteria</taxon>
        <taxon>Pseudomonadati</taxon>
        <taxon>Pseudomonadota</taxon>
        <taxon>Gammaproteobacteria</taxon>
        <taxon>Cellvibrionales</taxon>
        <taxon>Microbulbiferaceae</taxon>
        <taxon>Microbulbifer</taxon>
    </lineage>
</organism>
<dbReference type="KEGG" id="micc:AUP74_00016"/>
<evidence type="ECO:0000256" key="8">
    <source>
        <dbReference type="PIRNR" id="PIRNR018472"/>
    </source>
</evidence>
<dbReference type="Pfam" id="PF04093">
    <property type="entry name" value="MreD"/>
    <property type="match status" value="1"/>
</dbReference>